<evidence type="ECO:0000256" key="3">
    <source>
        <dbReference type="ARBA" id="ARBA00022514"/>
    </source>
</evidence>
<dbReference type="Proteomes" id="UP000316079">
    <property type="component" value="Unassembled WGS sequence"/>
</dbReference>
<evidence type="ECO:0000256" key="1">
    <source>
        <dbReference type="ARBA" id="ARBA00004613"/>
    </source>
</evidence>
<accession>A0A553R7G1</accession>
<organism evidence="11 12">
    <name type="scientific">Danionella cerebrum</name>
    <dbReference type="NCBI Taxonomy" id="2873325"/>
    <lineage>
        <taxon>Eukaryota</taxon>
        <taxon>Metazoa</taxon>
        <taxon>Chordata</taxon>
        <taxon>Craniata</taxon>
        <taxon>Vertebrata</taxon>
        <taxon>Euteleostomi</taxon>
        <taxon>Actinopterygii</taxon>
        <taxon>Neopterygii</taxon>
        <taxon>Teleostei</taxon>
        <taxon>Ostariophysi</taxon>
        <taxon>Cypriniformes</taxon>
        <taxon>Danionidae</taxon>
        <taxon>Danioninae</taxon>
        <taxon>Danionella</taxon>
    </lineage>
</organism>
<dbReference type="SMART" id="SM00199">
    <property type="entry name" value="SCY"/>
    <property type="match status" value="1"/>
</dbReference>
<comment type="similarity">
    <text evidence="2 9">Belongs to the intercrine beta (chemokine CC) family.</text>
</comment>
<evidence type="ECO:0000256" key="9">
    <source>
        <dbReference type="RuleBase" id="RU361150"/>
    </source>
</evidence>
<evidence type="ECO:0000256" key="5">
    <source>
        <dbReference type="ARBA" id="ARBA00022729"/>
    </source>
</evidence>
<evidence type="ECO:0000256" key="8">
    <source>
        <dbReference type="ARBA" id="ARBA00046726"/>
    </source>
</evidence>
<gene>
    <name evidence="11" type="ORF">DNTS_028481</name>
</gene>
<dbReference type="FunFam" id="2.40.50.40:FF:000002">
    <property type="entry name" value="C-C motif chemokine"/>
    <property type="match status" value="1"/>
</dbReference>
<reference evidence="11 12" key="1">
    <citation type="journal article" date="2019" name="Sci. Data">
        <title>Hybrid genome assembly and annotation of Danionella translucida.</title>
        <authorList>
            <person name="Kadobianskyi M."/>
            <person name="Schulze L."/>
            <person name="Schuelke M."/>
            <person name="Judkewitz B."/>
        </authorList>
    </citation>
    <scope>NUCLEOTIDE SEQUENCE [LARGE SCALE GENOMIC DNA]</scope>
    <source>
        <strain evidence="11 12">Bolton</strain>
    </source>
</reference>
<dbReference type="CDD" id="cd00272">
    <property type="entry name" value="Chemokine_CC"/>
    <property type="match status" value="1"/>
</dbReference>
<comment type="subunit">
    <text evidence="8">Self-associates. Also heterodimer of MIP-1-alpha(4-69) and MIP-1-beta(3-69). Interacts with CCR1.</text>
</comment>
<keyword evidence="5 9" id="KW-0732">Signal</keyword>
<evidence type="ECO:0000313" key="12">
    <source>
        <dbReference type="Proteomes" id="UP000316079"/>
    </source>
</evidence>
<evidence type="ECO:0000256" key="6">
    <source>
        <dbReference type="ARBA" id="ARBA00023157"/>
    </source>
</evidence>
<proteinExistence type="inferred from homology"/>
<feature type="domain" description="Chemokine interleukin-8-like" evidence="10">
    <location>
        <begin position="25"/>
        <end position="83"/>
    </location>
</feature>
<dbReference type="AlphaFoldDB" id="A0A553R7G1"/>
<dbReference type="OrthoDB" id="9447832at2759"/>
<comment type="function">
    <text evidence="7">Monokine with inflammatory and chemokinetic properties. Binds to CCR1, CCR4 and CCR5. One of the major HIV-suppressive factors produced by CD8+ T-cells. Recombinant MIP-1-alpha induces a dose-dependent inhibition of different strains of HIV-1, HIV-2, and simian immunodeficiency virus (SIV).</text>
</comment>
<dbReference type="GO" id="GO:0008009">
    <property type="term" value="F:chemokine activity"/>
    <property type="evidence" value="ECO:0007669"/>
    <property type="project" value="InterPro"/>
</dbReference>
<dbReference type="InterPro" id="IPR001811">
    <property type="entry name" value="Chemokine_IL8-like_dom"/>
</dbReference>
<dbReference type="GO" id="GO:0006955">
    <property type="term" value="P:immune response"/>
    <property type="evidence" value="ECO:0007669"/>
    <property type="project" value="InterPro"/>
</dbReference>
<feature type="chain" id="PRO_5022266395" description="C-C motif chemokine" evidence="9">
    <location>
        <begin position="21"/>
        <end position="100"/>
    </location>
</feature>
<evidence type="ECO:0000259" key="10">
    <source>
        <dbReference type="SMART" id="SM00199"/>
    </source>
</evidence>
<protein>
    <recommendedName>
        <fullName evidence="9">C-C motif chemokine</fullName>
    </recommendedName>
</protein>
<sequence length="100" mass="11359">MKLIIIFLGCLVLCTQHLMAWTQSPDKCCFSFSNVRIPLKQVESYHTTHLQCNTKGIIFTTKTKGEVCANPSEKWVERLQKLLVEQNIRDMKLSSSGDGV</sequence>
<dbReference type="GO" id="GO:0005615">
    <property type="term" value="C:extracellular space"/>
    <property type="evidence" value="ECO:0007669"/>
    <property type="project" value="UniProtKB-KW"/>
</dbReference>
<dbReference type="Pfam" id="PF00048">
    <property type="entry name" value="IL8"/>
    <property type="match status" value="1"/>
</dbReference>
<keyword evidence="3 9" id="KW-0202">Cytokine</keyword>
<keyword evidence="9" id="KW-0145">Chemotaxis</keyword>
<evidence type="ECO:0000256" key="4">
    <source>
        <dbReference type="ARBA" id="ARBA00022525"/>
    </source>
</evidence>
<dbReference type="PANTHER" id="PTHR12015">
    <property type="entry name" value="SMALL INDUCIBLE CYTOKINE A"/>
    <property type="match status" value="1"/>
</dbReference>
<dbReference type="InterPro" id="IPR039809">
    <property type="entry name" value="Chemokine_b/g/d"/>
</dbReference>
<dbReference type="SUPFAM" id="SSF54117">
    <property type="entry name" value="Interleukin 8-like chemokines"/>
    <property type="match status" value="1"/>
</dbReference>
<dbReference type="EMBL" id="SRMA01025189">
    <property type="protein sequence ID" value="TRY98119.1"/>
    <property type="molecule type" value="Genomic_DNA"/>
</dbReference>
<keyword evidence="12" id="KW-1185">Reference proteome</keyword>
<keyword evidence="4 9" id="KW-0964">Secreted</keyword>
<comment type="subcellular location">
    <subcellularLocation>
        <location evidence="1 9">Secreted</location>
    </subcellularLocation>
</comment>
<comment type="caution">
    <text evidence="11">The sequence shown here is derived from an EMBL/GenBank/DDBJ whole genome shotgun (WGS) entry which is preliminary data.</text>
</comment>
<keyword evidence="6" id="KW-1015">Disulfide bond</keyword>
<dbReference type="STRING" id="623744.A0A553R7G1"/>
<feature type="signal peptide" evidence="9">
    <location>
        <begin position="1"/>
        <end position="20"/>
    </location>
</feature>
<name>A0A553R7G1_9TELE</name>
<dbReference type="InterPro" id="IPR036048">
    <property type="entry name" value="Interleukin_8-like_sf"/>
</dbReference>
<dbReference type="InterPro" id="IPR000827">
    <property type="entry name" value="Chemokine_CC_CS"/>
</dbReference>
<dbReference type="Gene3D" id="2.40.50.40">
    <property type="match status" value="1"/>
</dbReference>
<evidence type="ECO:0000256" key="7">
    <source>
        <dbReference type="ARBA" id="ARBA00044740"/>
    </source>
</evidence>
<evidence type="ECO:0000256" key="2">
    <source>
        <dbReference type="ARBA" id="ARBA00010868"/>
    </source>
</evidence>
<evidence type="ECO:0000313" key="11">
    <source>
        <dbReference type="EMBL" id="TRY98119.1"/>
    </source>
</evidence>
<dbReference type="PROSITE" id="PS00472">
    <property type="entry name" value="SMALL_CYTOKINES_CC"/>
    <property type="match status" value="1"/>
</dbReference>
<dbReference type="PANTHER" id="PTHR12015:SF183">
    <property type="entry name" value="C-C MOTIF CHEMOKINE 3"/>
    <property type="match status" value="1"/>
</dbReference>